<evidence type="ECO:0000313" key="4">
    <source>
        <dbReference type="Proteomes" id="UP000326565"/>
    </source>
</evidence>
<name>A0A5N5WMP6_9EURO</name>
<evidence type="ECO:0000256" key="2">
    <source>
        <dbReference type="SAM" id="Phobius"/>
    </source>
</evidence>
<organism evidence="3 4">
    <name type="scientific">Aspergillus leporis</name>
    <dbReference type="NCBI Taxonomy" id="41062"/>
    <lineage>
        <taxon>Eukaryota</taxon>
        <taxon>Fungi</taxon>
        <taxon>Dikarya</taxon>
        <taxon>Ascomycota</taxon>
        <taxon>Pezizomycotina</taxon>
        <taxon>Eurotiomycetes</taxon>
        <taxon>Eurotiomycetidae</taxon>
        <taxon>Eurotiales</taxon>
        <taxon>Aspergillaceae</taxon>
        <taxon>Aspergillus</taxon>
        <taxon>Aspergillus subgen. Circumdati</taxon>
    </lineage>
</organism>
<keyword evidence="4" id="KW-1185">Reference proteome</keyword>
<feature type="compositionally biased region" description="Basic residues" evidence="1">
    <location>
        <begin position="590"/>
        <end position="603"/>
    </location>
</feature>
<dbReference type="AlphaFoldDB" id="A0A5N5WMP6"/>
<evidence type="ECO:0000313" key="3">
    <source>
        <dbReference type="EMBL" id="KAB8069828.1"/>
    </source>
</evidence>
<feature type="region of interest" description="Disordered" evidence="1">
    <location>
        <begin position="21"/>
        <end position="49"/>
    </location>
</feature>
<protein>
    <submittedName>
        <fullName evidence="3">Uncharacterized protein</fullName>
    </submittedName>
</protein>
<keyword evidence="2" id="KW-0812">Transmembrane</keyword>
<feature type="compositionally biased region" description="Basic and acidic residues" evidence="1">
    <location>
        <begin position="496"/>
        <end position="505"/>
    </location>
</feature>
<feature type="transmembrane region" description="Helical" evidence="2">
    <location>
        <begin position="88"/>
        <end position="108"/>
    </location>
</feature>
<feature type="region of interest" description="Disordered" evidence="1">
    <location>
        <begin position="361"/>
        <end position="380"/>
    </location>
</feature>
<feature type="region of interest" description="Disordered" evidence="1">
    <location>
        <begin position="572"/>
        <end position="603"/>
    </location>
</feature>
<accession>A0A5N5WMP6</accession>
<keyword evidence="2" id="KW-0472">Membrane</keyword>
<feature type="transmembrane region" description="Helical" evidence="2">
    <location>
        <begin position="203"/>
        <end position="227"/>
    </location>
</feature>
<dbReference type="OrthoDB" id="5404940at2759"/>
<reference evidence="3 4" key="1">
    <citation type="submission" date="2019-04" db="EMBL/GenBank/DDBJ databases">
        <title>Friends and foes A comparative genomics study of 23 Aspergillus species from section Flavi.</title>
        <authorList>
            <consortium name="DOE Joint Genome Institute"/>
            <person name="Kjaerbolling I."/>
            <person name="Vesth T."/>
            <person name="Frisvad J.C."/>
            <person name="Nybo J.L."/>
            <person name="Theobald S."/>
            <person name="Kildgaard S."/>
            <person name="Isbrandt T."/>
            <person name="Kuo A."/>
            <person name="Sato A."/>
            <person name="Lyhne E.K."/>
            <person name="Kogle M.E."/>
            <person name="Wiebenga A."/>
            <person name="Kun R.S."/>
            <person name="Lubbers R.J."/>
            <person name="Makela M.R."/>
            <person name="Barry K."/>
            <person name="Chovatia M."/>
            <person name="Clum A."/>
            <person name="Daum C."/>
            <person name="Haridas S."/>
            <person name="He G."/>
            <person name="LaButti K."/>
            <person name="Lipzen A."/>
            <person name="Mondo S."/>
            <person name="Riley R."/>
            <person name="Salamov A."/>
            <person name="Simmons B.A."/>
            <person name="Magnuson J.K."/>
            <person name="Henrissat B."/>
            <person name="Mortensen U.H."/>
            <person name="Larsen T.O."/>
            <person name="Devries R.P."/>
            <person name="Grigoriev I.V."/>
            <person name="Machida M."/>
            <person name="Baker S.E."/>
            <person name="Andersen M.R."/>
        </authorList>
    </citation>
    <scope>NUCLEOTIDE SEQUENCE [LARGE SCALE GENOMIC DNA]</scope>
    <source>
        <strain evidence="3 4">CBS 151.66</strain>
    </source>
</reference>
<dbReference type="Proteomes" id="UP000326565">
    <property type="component" value="Unassembled WGS sequence"/>
</dbReference>
<feature type="region of interest" description="Disordered" evidence="1">
    <location>
        <begin position="496"/>
        <end position="532"/>
    </location>
</feature>
<evidence type="ECO:0000256" key="1">
    <source>
        <dbReference type="SAM" id="MobiDB-lite"/>
    </source>
</evidence>
<feature type="transmembrane region" description="Helical" evidence="2">
    <location>
        <begin position="149"/>
        <end position="174"/>
    </location>
</feature>
<dbReference type="EMBL" id="ML732325">
    <property type="protein sequence ID" value="KAB8069828.1"/>
    <property type="molecule type" value="Genomic_DNA"/>
</dbReference>
<keyword evidence="2" id="KW-1133">Transmembrane helix</keyword>
<gene>
    <name evidence="3" type="ORF">BDV29DRAFT_161058</name>
</gene>
<sequence>MGGSSPPFLYGTPSAYVFRGPTDRPFNPKAVTQASWTRPLSKPKPKGPLVDFNRHPDSYEDFPDGRSKWTPMSPYTKNRVIYGRKAQLGLRILQLIGALGSLFCAIVIKNAAATVIWIVRVGPAVAILHTLYGIYNLSRPVTRPAGSQASYMVFAGTFDLGLVPYYVFAGYLAFKQYTDNSYHWSTLMSPDYEITTKISQATFLLSVINGGFHVVSLGISIFLGIIFRKITRLPPDLNPLEDNLTARPHKRNKSEITEKHASSSTLDSAMSGETLIGAPRTMSFMHTRSKLSEGGSSNFSSDAMEKRLSQATVTHDLTPHAEHPMPQMPFAQHADTTEHMMYQFPDQDADIFTRPTTRISYGAPVREPSPDVPSRSQCVSPASDNWIVYPSRSASPAEEAQNENLLNREPSSVYSRTTKTPASTNSGPLDWFNNQRFAWDIEETIREDVRGEYESIPIQECYGNDDELHYPSQHTGLYGRAEQDIGDHRMHIFQDHEEHGRESSDSLRVNPLALNPPTPQPTHDETPSNTIHDGRMALADIPNLSPTPATAAYPANSPEKNGRFYGELESKTGLSIPRNVSNRDEDTRGLGRKKSKLMKRRSQKMNTYGALKQHDDVITDGNDTLVPPPASPMTADGDRKGRVVSNSGADVVGNGPPLSYGNYIAGLGVGRRRDVSGKIAEEGRGGMNKATVEKSPARAAGWARFAGL</sequence>
<proteinExistence type="predicted"/>
<feature type="region of interest" description="Disordered" evidence="1">
    <location>
        <begin position="239"/>
        <end position="271"/>
    </location>
</feature>
<feature type="transmembrane region" description="Helical" evidence="2">
    <location>
        <begin position="114"/>
        <end position="137"/>
    </location>
</feature>